<gene>
    <name evidence="2" type="ORF">PRUPE_2G046100</name>
</gene>
<organism evidence="2 3">
    <name type="scientific">Prunus persica</name>
    <name type="common">Peach</name>
    <name type="synonym">Amygdalus persica</name>
    <dbReference type="NCBI Taxonomy" id="3760"/>
    <lineage>
        <taxon>Eukaryota</taxon>
        <taxon>Viridiplantae</taxon>
        <taxon>Streptophyta</taxon>
        <taxon>Embryophyta</taxon>
        <taxon>Tracheophyta</taxon>
        <taxon>Spermatophyta</taxon>
        <taxon>Magnoliopsida</taxon>
        <taxon>eudicotyledons</taxon>
        <taxon>Gunneridae</taxon>
        <taxon>Pentapetalae</taxon>
        <taxon>rosids</taxon>
        <taxon>fabids</taxon>
        <taxon>Rosales</taxon>
        <taxon>Rosaceae</taxon>
        <taxon>Amygdaloideae</taxon>
        <taxon>Amygdaleae</taxon>
        <taxon>Prunus</taxon>
    </lineage>
</organism>
<proteinExistence type="predicted"/>
<sequence>MKWGGMKTRRPVSRLSSSQGDDFRQVSEAKRKNDPIIFQQTQEHCML</sequence>
<evidence type="ECO:0000313" key="3">
    <source>
        <dbReference type="Proteomes" id="UP000006882"/>
    </source>
</evidence>
<feature type="compositionally biased region" description="Basic and acidic residues" evidence="1">
    <location>
        <begin position="21"/>
        <end position="34"/>
    </location>
</feature>
<name>A0A251QB48_PRUPE</name>
<protein>
    <submittedName>
        <fullName evidence="2">Uncharacterized protein</fullName>
    </submittedName>
</protein>
<evidence type="ECO:0000313" key="2">
    <source>
        <dbReference type="EMBL" id="ONI21027.1"/>
    </source>
</evidence>
<reference evidence="2 3" key="1">
    <citation type="journal article" date="2013" name="Nat. Genet.">
        <title>The high-quality draft genome of peach (Prunus persica) identifies unique patterns of genetic diversity, domestication and genome evolution.</title>
        <authorList>
            <consortium name="International Peach Genome Initiative"/>
            <person name="Verde I."/>
            <person name="Abbott A.G."/>
            <person name="Scalabrin S."/>
            <person name="Jung S."/>
            <person name="Shu S."/>
            <person name="Marroni F."/>
            <person name="Zhebentyayeva T."/>
            <person name="Dettori M.T."/>
            <person name="Grimwood J."/>
            <person name="Cattonaro F."/>
            <person name="Zuccolo A."/>
            <person name="Rossini L."/>
            <person name="Jenkins J."/>
            <person name="Vendramin E."/>
            <person name="Meisel L.A."/>
            <person name="Decroocq V."/>
            <person name="Sosinski B."/>
            <person name="Prochnik S."/>
            <person name="Mitros T."/>
            <person name="Policriti A."/>
            <person name="Cipriani G."/>
            <person name="Dondini L."/>
            <person name="Ficklin S."/>
            <person name="Goodstein D.M."/>
            <person name="Xuan P."/>
            <person name="Del Fabbro C."/>
            <person name="Aramini V."/>
            <person name="Copetti D."/>
            <person name="Gonzalez S."/>
            <person name="Horner D.S."/>
            <person name="Falchi R."/>
            <person name="Lucas S."/>
            <person name="Mica E."/>
            <person name="Maldonado J."/>
            <person name="Lazzari B."/>
            <person name="Bielenberg D."/>
            <person name="Pirona R."/>
            <person name="Miculan M."/>
            <person name="Barakat A."/>
            <person name="Testolin R."/>
            <person name="Stella A."/>
            <person name="Tartarini S."/>
            <person name="Tonutti P."/>
            <person name="Arus P."/>
            <person name="Orellana A."/>
            <person name="Wells C."/>
            <person name="Main D."/>
            <person name="Vizzotto G."/>
            <person name="Silva H."/>
            <person name="Salamini F."/>
            <person name="Schmutz J."/>
            <person name="Morgante M."/>
            <person name="Rokhsar D.S."/>
        </authorList>
    </citation>
    <scope>NUCLEOTIDE SEQUENCE [LARGE SCALE GENOMIC DNA]</scope>
    <source>
        <strain evidence="3">cv. Nemared</strain>
    </source>
</reference>
<dbReference type="Gramene" id="ONI21027">
    <property type="protein sequence ID" value="ONI21027"/>
    <property type="gene ID" value="PRUPE_2G046100"/>
</dbReference>
<dbReference type="AlphaFoldDB" id="A0A251QB48"/>
<dbReference type="Proteomes" id="UP000006882">
    <property type="component" value="Chromosome G2"/>
</dbReference>
<keyword evidence="3" id="KW-1185">Reference proteome</keyword>
<dbReference type="EMBL" id="CM007652">
    <property type="protein sequence ID" value="ONI21027.1"/>
    <property type="molecule type" value="Genomic_DNA"/>
</dbReference>
<evidence type="ECO:0000256" key="1">
    <source>
        <dbReference type="SAM" id="MobiDB-lite"/>
    </source>
</evidence>
<accession>A0A251QB48</accession>
<feature type="region of interest" description="Disordered" evidence="1">
    <location>
        <begin position="1"/>
        <end position="34"/>
    </location>
</feature>